<comment type="similarity">
    <text evidence="2 7">Belongs to the ATPase epsilon chain family.</text>
</comment>
<evidence type="ECO:0000313" key="10">
    <source>
        <dbReference type="EMBL" id="AYD90181.1"/>
    </source>
</evidence>
<feature type="region of interest" description="Disordered" evidence="8">
    <location>
        <begin position="55"/>
        <end position="77"/>
    </location>
</feature>
<feature type="region of interest" description="Disordered" evidence="8">
    <location>
        <begin position="99"/>
        <end position="125"/>
    </location>
</feature>
<dbReference type="RefSeq" id="WP_120204924.1">
    <property type="nucleotide sequence ID" value="NZ_CP032514.1"/>
</dbReference>
<evidence type="ECO:0000256" key="6">
    <source>
        <dbReference type="ARBA" id="ARBA00023196"/>
    </source>
</evidence>
<organism evidence="10 11">
    <name type="scientific">Actinomyces lilanjuaniae</name>
    <dbReference type="NCBI Taxonomy" id="2321394"/>
    <lineage>
        <taxon>Bacteria</taxon>
        <taxon>Bacillati</taxon>
        <taxon>Actinomycetota</taxon>
        <taxon>Actinomycetes</taxon>
        <taxon>Actinomycetales</taxon>
        <taxon>Actinomycetaceae</taxon>
        <taxon>Actinomyces</taxon>
    </lineage>
</organism>
<feature type="compositionally biased region" description="Basic and acidic residues" evidence="8">
    <location>
        <begin position="56"/>
        <end position="68"/>
    </location>
</feature>
<keyword evidence="4 7" id="KW-0406">Ion transport</keyword>
<keyword evidence="6 7" id="KW-0139">CF(1)</keyword>
<dbReference type="InterPro" id="IPR020546">
    <property type="entry name" value="ATP_synth_F1_dsu/esu_N"/>
</dbReference>
<keyword evidence="5 7" id="KW-0472">Membrane</keyword>
<dbReference type="Pfam" id="PF02823">
    <property type="entry name" value="ATP-synt_DE_N"/>
    <property type="match status" value="1"/>
</dbReference>
<keyword evidence="7" id="KW-0066">ATP synthesis</keyword>
<evidence type="ECO:0000259" key="9">
    <source>
        <dbReference type="Pfam" id="PF02823"/>
    </source>
</evidence>
<dbReference type="HAMAP" id="MF_00530">
    <property type="entry name" value="ATP_synth_epsil_bac"/>
    <property type="match status" value="1"/>
</dbReference>
<keyword evidence="3 7" id="KW-0813">Transport</keyword>
<evidence type="ECO:0000256" key="1">
    <source>
        <dbReference type="ARBA" id="ARBA00004202"/>
    </source>
</evidence>
<gene>
    <name evidence="7" type="primary">atpC</name>
    <name evidence="10" type="ORF">D5R93_09525</name>
</gene>
<dbReference type="Proteomes" id="UP000273001">
    <property type="component" value="Chromosome"/>
</dbReference>
<dbReference type="SUPFAM" id="SSF51344">
    <property type="entry name" value="Epsilon subunit of F1F0-ATP synthase N-terminal domain"/>
    <property type="match status" value="1"/>
</dbReference>
<reference evidence="10 11" key="1">
    <citation type="submission" date="2018-09" db="EMBL/GenBank/DDBJ databases">
        <authorList>
            <person name="Li J."/>
        </authorList>
    </citation>
    <scope>NUCLEOTIDE SEQUENCE [LARGE SCALE GENOMIC DNA]</scope>
    <source>
        <strain evidence="10 11">2129</strain>
    </source>
</reference>
<dbReference type="EMBL" id="CP032514">
    <property type="protein sequence ID" value="AYD90181.1"/>
    <property type="molecule type" value="Genomic_DNA"/>
</dbReference>
<name>A0ABN5PPB1_9ACTO</name>
<evidence type="ECO:0000256" key="7">
    <source>
        <dbReference type="HAMAP-Rule" id="MF_00530"/>
    </source>
</evidence>
<dbReference type="CDD" id="cd12152">
    <property type="entry name" value="F1-ATPase_delta"/>
    <property type="match status" value="1"/>
</dbReference>
<evidence type="ECO:0000313" key="11">
    <source>
        <dbReference type="Proteomes" id="UP000273001"/>
    </source>
</evidence>
<protein>
    <recommendedName>
        <fullName evidence="7">ATP synthase epsilon chain</fullName>
    </recommendedName>
    <alternativeName>
        <fullName evidence="7">ATP synthase F1 sector epsilon subunit</fullName>
    </alternativeName>
    <alternativeName>
        <fullName evidence="7">F-ATPase epsilon subunit</fullName>
    </alternativeName>
</protein>
<evidence type="ECO:0000256" key="4">
    <source>
        <dbReference type="ARBA" id="ARBA00023065"/>
    </source>
</evidence>
<evidence type="ECO:0000256" key="5">
    <source>
        <dbReference type="ARBA" id="ARBA00023136"/>
    </source>
</evidence>
<proteinExistence type="inferred from homology"/>
<comment type="subunit">
    <text evidence="7">F-type ATPases have 2 components, CF(1) - the catalytic core - and CF(0) - the membrane proton channel. CF(1) has five subunits: alpha(3), beta(3), gamma(1), delta(1), epsilon(1). CF(0) has three main subunits: a, b and c.</text>
</comment>
<comment type="subcellular location">
    <subcellularLocation>
        <location evidence="1 7">Cell membrane</location>
        <topology evidence="1 7">Peripheral membrane protein</topology>
    </subcellularLocation>
</comment>
<keyword evidence="7" id="KW-1003">Cell membrane</keyword>
<evidence type="ECO:0000256" key="3">
    <source>
        <dbReference type="ARBA" id="ARBA00022448"/>
    </source>
</evidence>
<sequence>MALGALSIEVVSPSGHLWSGDAAQLSVPLVDGEMGVLPGRQPILAVIGSGLVRITTHRDSGDDGRDSSPGDASGDGSLVLIRVTGGFCSVDHDTVTIAADEATMEGTAEDRASRAGGGSPEENRV</sequence>
<dbReference type="InterPro" id="IPR001469">
    <property type="entry name" value="ATP_synth_F1_dsu/esu"/>
</dbReference>
<evidence type="ECO:0000256" key="2">
    <source>
        <dbReference type="ARBA" id="ARBA00005712"/>
    </source>
</evidence>
<evidence type="ECO:0000256" key="8">
    <source>
        <dbReference type="SAM" id="MobiDB-lite"/>
    </source>
</evidence>
<keyword evidence="7" id="KW-0375">Hydrogen ion transport</keyword>
<dbReference type="InterPro" id="IPR036771">
    <property type="entry name" value="ATPsynth_dsu/esu_N"/>
</dbReference>
<comment type="function">
    <text evidence="7">Produces ATP from ADP in the presence of a proton gradient across the membrane.</text>
</comment>
<dbReference type="Gene3D" id="2.60.15.10">
    <property type="entry name" value="F0F1 ATP synthase delta/epsilon subunit, N-terminal"/>
    <property type="match status" value="1"/>
</dbReference>
<feature type="domain" description="ATP synthase F1 complex delta/epsilon subunit N-terminal" evidence="9">
    <location>
        <begin position="6"/>
        <end position="58"/>
    </location>
</feature>
<accession>A0ABN5PPB1</accession>
<keyword evidence="11" id="KW-1185">Reference proteome</keyword>